<dbReference type="GeneID" id="70224863"/>
<dbReference type="EMBL" id="JAGMUX010000002">
    <property type="protein sequence ID" value="KAH7266719.1"/>
    <property type="molecule type" value="Genomic_DNA"/>
</dbReference>
<evidence type="ECO:0000313" key="2">
    <source>
        <dbReference type="Proteomes" id="UP000720189"/>
    </source>
</evidence>
<name>A0A9P9KQM2_FUSRE</name>
<protein>
    <submittedName>
        <fullName evidence="1">Uncharacterized protein</fullName>
    </submittedName>
</protein>
<dbReference type="Proteomes" id="UP000720189">
    <property type="component" value="Unassembled WGS sequence"/>
</dbReference>
<evidence type="ECO:0000313" key="1">
    <source>
        <dbReference type="EMBL" id="KAH7266719.1"/>
    </source>
</evidence>
<sequence length="441" mass="50212">MGRTQNQDTQSQQQLPKLANLCPELLRQIFGYFCLHCRGKQEYLTDNPEQLAHLLRRSRFRDISRDILHHFLQKPLVQKSLPLFIRTIASQRHLASSTKAVIFYCEQSPNATENIESHASTLPAELLFILLALLPNCPHLALNISAHQTYDQMQALEVLGVSSLPVRSLELRGDFDLKWLSTQLIPISPGLETLTLYTSLPLPEISSLKALELRGFRLSPDQLDKILPSCTGSLKAFTYEATHATSSHTDQLHRWQVQASHIVSHLEKHRASLELLHLDLRIRGFMSRDTKTDPMPHLENFAALQELFLNSNSVRSTQNLEFPDEKSLTSFLPPNITSLTLVEPDFPPPPERLKKGLLGLANIRREQSRFPRLKRVACDAKNIFEESHTKDLLSQVGTGLQYKEFPKPDWAYDRLSSVDSPFISSMRDDDEDLPAAWFRDG</sequence>
<dbReference type="AlphaFoldDB" id="A0A9P9KQM2"/>
<dbReference type="OrthoDB" id="2520703at2759"/>
<proteinExistence type="predicted"/>
<accession>A0A9P9KQM2</accession>
<organism evidence="1 2">
    <name type="scientific">Fusarium redolens</name>
    <dbReference type="NCBI Taxonomy" id="48865"/>
    <lineage>
        <taxon>Eukaryota</taxon>
        <taxon>Fungi</taxon>
        <taxon>Dikarya</taxon>
        <taxon>Ascomycota</taxon>
        <taxon>Pezizomycotina</taxon>
        <taxon>Sordariomycetes</taxon>
        <taxon>Hypocreomycetidae</taxon>
        <taxon>Hypocreales</taxon>
        <taxon>Nectriaceae</taxon>
        <taxon>Fusarium</taxon>
        <taxon>Fusarium redolens species complex</taxon>
    </lineage>
</organism>
<reference evidence="1" key="1">
    <citation type="journal article" date="2021" name="Nat. Commun.">
        <title>Genetic determinants of endophytism in the Arabidopsis root mycobiome.</title>
        <authorList>
            <person name="Mesny F."/>
            <person name="Miyauchi S."/>
            <person name="Thiergart T."/>
            <person name="Pickel B."/>
            <person name="Atanasova L."/>
            <person name="Karlsson M."/>
            <person name="Huettel B."/>
            <person name="Barry K.W."/>
            <person name="Haridas S."/>
            <person name="Chen C."/>
            <person name="Bauer D."/>
            <person name="Andreopoulos W."/>
            <person name="Pangilinan J."/>
            <person name="LaButti K."/>
            <person name="Riley R."/>
            <person name="Lipzen A."/>
            <person name="Clum A."/>
            <person name="Drula E."/>
            <person name="Henrissat B."/>
            <person name="Kohler A."/>
            <person name="Grigoriev I.V."/>
            <person name="Martin F.M."/>
            <person name="Hacquard S."/>
        </authorList>
    </citation>
    <scope>NUCLEOTIDE SEQUENCE</scope>
    <source>
        <strain evidence="1">MPI-CAGE-AT-0023</strain>
    </source>
</reference>
<comment type="caution">
    <text evidence="1">The sequence shown here is derived from an EMBL/GenBank/DDBJ whole genome shotgun (WGS) entry which is preliminary data.</text>
</comment>
<dbReference type="RefSeq" id="XP_046054539.1">
    <property type="nucleotide sequence ID" value="XM_046194909.1"/>
</dbReference>
<keyword evidence="2" id="KW-1185">Reference proteome</keyword>
<gene>
    <name evidence="1" type="ORF">BKA55DRAFT_589270</name>
</gene>